<organism evidence="2 3">
    <name type="scientific">Brunnivagina elsteri CCALA 953</name>
    <dbReference type="NCBI Taxonomy" id="987040"/>
    <lineage>
        <taxon>Bacteria</taxon>
        <taxon>Bacillati</taxon>
        <taxon>Cyanobacteriota</taxon>
        <taxon>Cyanophyceae</taxon>
        <taxon>Nostocales</taxon>
        <taxon>Calotrichaceae</taxon>
        <taxon>Brunnivagina</taxon>
    </lineage>
</organism>
<dbReference type="Pfam" id="PF13847">
    <property type="entry name" value="Methyltransf_31"/>
    <property type="match status" value="1"/>
</dbReference>
<evidence type="ECO:0000313" key="3">
    <source>
        <dbReference type="Proteomes" id="UP000218238"/>
    </source>
</evidence>
<dbReference type="InterPro" id="IPR029063">
    <property type="entry name" value="SAM-dependent_MTases_sf"/>
</dbReference>
<dbReference type="AlphaFoldDB" id="A0A2A2TKE4"/>
<dbReference type="GO" id="GO:0008168">
    <property type="term" value="F:methyltransferase activity"/>
    <property type="evidence" value="ECO:0007669"/>
    <property type="project" value="UniProtKB-KW"/>
</dbReference>
<gene>
    <name evidence="2" type="ORF">CK510_09855</name>
</gene>
<dbReference type="PANTHER" id="PTHR43464:SF91">
    <property type="entry name" value="SLL0487 PROTEIN"/>
    <property type="match status" value="1"/>
</dbReference>
<dbReference type="Gene3D" id="3.40.50.150">
    <property type="entry name" value="Vaccinia Virus protein VP39"/>
    <property type="match status" value="1"/>
</dbReference>
<proteinExistence type="predicted"/>
<dbReference type="CDD" id="cd02440">
    <property type="entry name" value="AdoMet_MTases"/>
    <property type="match status" value="1"/>
</dbReference>
<keyword evidence="3" id="KW-1185">Reference proteome</keyword>
<feature type="domain" description="Methyltransferase" evidence="1">
    <location>
        <begin position="56"/>
        <end position="169"/>
    </location>
</feature>
<dbReference type="SUPFAM" id="SSF53335">
    <property type="entry name" value="S-adenosyl-L-methionine-dependent methyltransferases"/>
    <property type="match status" value="1"/>
</dbReference>
<dbReference type="InterPro" id="IPR025714">
    <property type="entry name" value="Methyltranfer_dom"/>
</dbReference>
<dbReference type="RefSeq" id="WP_095721530.1">
    <property type="nucleotide sequence ID" value="NZ_NTFS01000082.1"/>
</dbReference>
<accession>A0A2A2TKE4</accession>
<evidence type="ECO:0000313" key="2">
    <source>
        <dbReference type="EMBL" id="PAX56962.1"/>
    </source>
</evidence>
<keyword evidence="2" id="KW-0808">Transferase</keyword>
<name>A0A2A2TKE4_9CYAN</name>
<comment type="caution">
    <text evidence="2">The sequence shown here is derived from an EMBL/GenBank/DDBJ whole genome shotgun (WGS) entry which is preliminary data.</text>
</comment>
<dbReference type="PANTHER" id="PTHR43464">
    <property type="entry name" value="METHYLTRANSFERASE"/>
    <property type="match status" value="1"/>
</dbReference>
<dbReference type="GO" id="GO:0032259">
    <property type="term" value="P:methylation"/>
    <property type="evidence" value="ECO:0007669"/>
    <property type="project" value="UniProtKB-KW"/>
</dbReference>
<dbReference type="EMBL" id="NTFS01000082">
    <property type="protein sequence ID" value="PAX56962.1"/>
    <property type="molecule type" value="Genomic_DNA"/>
</dbReference>
<dbReference type="Proteomes" id="UP000218238">
    <property type="component" value="Unassembled WGS sequence"/>
</dbReference>
<dbReference type="OrthoDB" id="649979at2"/>
<sequence length="441" mass="50391">MAVQTSELLEKIRQQFDSAPYPRIPIEDSPKENPGVLHLHNLVTPYYLRNQKVIDTKDKVILDAGCGTGYKSLTLAFANPGSKVVGVDLSEPSIQLAEKRLQYYGVDNVEFHTLLLEDLPKLGLEFDYINCDDVLYLLPDAVAGLQAMKSVLKPDGIIRVNLHSRLQREWYYRAQNLCKFMGLMDGNPEAMELSAIRDIMKALKNDVLLKVKTWNPINEEDDSSILANHLLVGDKGSTIPEFFALLSAAELEFVSLTNWLQWDVMDLFKEPDDLPAFLALSLPELCDEERLHLFELFHPIHRLLDLWCGHPQQQRAFTPVAEWEKIDWEKATAYLHPQLKTAKFREELVDCVTELKAFPISSHLSLINNQIINIDSGMALCLIRLLEQPQPVTSLIESWKQIRPLDPITLKSIEHEQAFQLIQQMLLRLEGLGYVMLERQA</sequence>
<keyword evidence="2" id="KW-0489">Methyltransferase</keyword>
<evidence type="ECO:0000259" key="1">
    <source>
        <dbReference type="Pfam" id="PF13847"/>
    </source>
</evidence>
<reference evidence="2 3" key="1">
    <citation type="submission" date="2017-08" db="EMBL/GenBank/DDBJ databases">
        <title>Draft genome sequence of filamentous cyanobacterium Calothrix elsteri CCALA 953.</title>
        <authorList>
            <person name="Gagunashvili A.N."/>
            <person name="Elster J."/>
            <person name="Andresson O.S."/>
        </authorList>
    </citation>
    <scope>NUCLEOTIDE SEQUENCE [LARGE SCALE GENOMIC DNA]</scope>
    <source>
        <strain evidence="2 3">CCALA 953</strain>
    </source>
</reference>
<protein>
    <submittedName>
        <fullName evidence="2">SAM-dependent methyltransferase</fullName>
    </submittedName>
</protein>